<dbReference type="GO" id="GO:0008757">
    <property type="term" value="F:S-adenosylmethionine-dependent methyltransferase activity"/>
    <property type="evidence" value="ECO:0007669"/>
    <property type="project" value="InterPro"/>
</dbReference>
<gene>
    <name evidence="2" type="ORF">AMJ82_03460</name>
</gene>
<feature type="domain" description="Methyltransferase type 11" evidence="1">
    <location>
        <begin position="15"/>
        <end position="120"/>
    </location>
</feature>
<dbReference type="PANTHER" id="PTHR42912">
    <property type="entry name" value="METHYLTRANSFERASE"/>
    <property type="match status" value="1"/>
</dbReference>
<dbReference type="EMBL" id="LJUI01000018">
    <property type="protein sequence ID" value="KPK70279.1"/>
    <property type="molecule type" value="Genomic_DNA"/>
</dbReference>
<dbReference type="SUPFAM" id="SSF53335">
    <property type="entry name" value="S-adenosyl-L-methionine-dependent methyltransferases"/>
    <property type="match status" value="1"/>
</dbReference>
<organism evidence="2 3">
    <name type="scientific">candidate division TA06 bacterium SM23_40</name>
    <dbReference type="NCBI Taxonomy" id="1703774"/>
    <lineage>
        <taxon>Bacteria</taxon>
        <taxon>Bacteria division TA06</taxon>
    </lineage>
</organism>
<dbReference type="Gene3D" id="3.40.50.150">
    <property type="entry name" value="Vaccinia Virus protein VP39"/>
    <property type="match status" value="1"/>
</dbReference>
<dbReference type="Pfam" id="PF08241">
    <property type="entry name" value="Methyltransf_11"/>
    <property type="match status" value="1"/>
</dbReference>
<proteinExistence type="predicted"/>
<dbReference type="AlphaFoldDB" id="A0A0S8GB34"/>
<sequence length="258" mass="29549">MQLILEHLGDAASILDIGCGWGMMLAEVAKARERRTVWLAGIDESPHRLQDLRVTCPCALGAVARAPYLPFRDRSFDAVITSQMLHEVELFGVELFGRPEETSLTVREIARVTRPGGRYLLLDHLDPGHGTVDVSLDARGRELLTRFADAFRYRPINPAKLGPDRYRLSKRDLQDFVTKIWSLGSPMETMEMEETHCVFTRNQVKTLLESAGFDLVRWIRFEPIRTDLSHHSIALVRGQSWRRKFLAVARRGRTRGRW</sequence>
<protein>
    <recommendedName>
        <fullName evidence="1">Methyltransferase type 11 domain-containing protein</fullName>
    </recommendedName>
</protein>
<comment type="caution">
    <text evidence="2">The sequence shown here is derived from an EMBL/GenBank/DDBJ whole genome shotgun (WGS) entry which is preliminary data.</text>
</comment>
<evidence type="ECO:0000313" key="2">
    <source>
        <dbReference type="EMBL" id="KPK70279.1"/>
    </source>
</evidence>
<accession>A0A0S8GB34</accession>
<dbReference type="InterPro" id="IPR013216">
    <property type="entry name" value="Methyltransf_11"/>
</dbReference>
<evidence type="ECO:0000313" key="3">
    <source>
        <dbReference type="Proteomes" id="UP000051717"/>
    </source>
</evidence>
<dbReference type="CDD" id="cd02440">
    <property type="entry name" value="AdoMet_MTases"/>
    <property type="match status" value="1"/>
</dbReference>
<dbReference type="InterPro" id="IPR029063">
    <property type="entry name" value="SAM-dependent_MTases_sf"/>
</dbReference>
<name>A0A0S8GB34_UNCT6</name>
<reference evidence="2 3" key="1">
    <citation type="journal article" date="2015" name="Microbiome">
        <title>Genomic resolution of linkages in carbon, nitrogen, and sulfur cycling among widespread estuary sediment bacteria.</title>
        <authorList>
            <person name="Baker B.J."/>
            <person name="Lazar C.S."/>
            <person name="Teske A.P."/>
            <person name="Dick G.J."/>
        </authorList>
    </citation>
    <scope>NUCLEOTIDE SEQUENCE [LARGE SCALE GENOMIC DNA]</scope>
    <source>
        <strain evidence="2">SM23_40</strain>
    </source>
</reference>
<dbReference type="InterPro" id="IPR050508">
    <property type="entry name" value="Methyltransf_Superfamily"/>
</dbReference>
<dbReference type="Proteomes" id="UP000051717">
    <property type="component" value="Unassembled WGS sequence"/>
</dbReference>
<evidence type="ECO:0000259" key="1">
    <source>
        <dbReference type="Pfam" id="PF08241"/>
    </source>
</evidence>